<dbReference type="RefSeq" id="XP_013382152.1">
    <property type="nucleotide sequence ID" value="XM_013526698.1"/>
</dbReference>
<feature type="domain" description="Methyltransferase" evidence="2">
    <location>
        <begin position="173"/>
        <end position="255"/>
    </location>
</feature>
<dbReference type="STRING" id="7574.A0A1S3H845"/>
<dbReference type="SUPFAM" id="SSF53335">
    <property type="entry name" value="S-adenosyl-L-methionine-dependent methyltransferases"/>
    <property type="match status" value="1"/>
</dbReference>
<proteinExistence type="predicted"/>
<feature type="compositionally biased region" description="Basic and acidic residues" evidence="1">
    <location>
        <begin position="294"/>
        <end position="304"/>
    </location>
</feature>
<gene>
    <name evidence="4" type="primary">LOC106152952</name>
</gene>
<dbReference type="AlphaFoldDB" id="A0A1S3H845"/>
<sequence length="626" mass="69556">MEKSEENLEKVTKFLTPYLPFANAHLADFIIEKQWDSFVSVGLGQEILSTTSVYREQLFQKLSEKNTKKSALKEKVGNPMKLDSIYSGIGQNAKLCGKNENIGQEVQTSYSTGASTGSSDKLHGSLENFIISALQHSLGYLGVLEDINHIVESETSNAGEAGDHFIPFGMSDKKSHEVQVMARTCSQLALRHGISKFVDIGSGKGYLSETLSMEYSLCGIGIDSSDINTNGAQDRNRKLEKYWSGMKRNATHQKAGIKLTRREKKELRMAKWKENNRGQQQDVDLGTSGPPDRMGGDTSHDSSGHRGQHGGSYVPMTMFVTESTDLERLISSSLSDNSIHDSSGCLEMSPANCAIDHSGEKEVASLNTTESIEAESEQTFKQEKNVTDRCDIDSCVMLTGLHTCGNLSPTILKLFAQSDSARLLCVVGCCYHLIDEEFFTCPYGNQKEGTKDSGFPMSEYLRKCTFSLGRNARMLASQSLERLTESTKESIEASDQSKFWRALLQVILQDLSNGKVSKEWQVGRIAAKCSSFTQYVRKALAKLGFDQEKISDQMIKEYENQHSSERSKLEAFCFLRTLLAPVIESLIVLDRLSFLLTRPNIKTVHLVQLFDRAISPRCYAIIATKA</sequence>
<dbReference type="OrthoDB" id="10258156at2759"/>
<accession>A0A1S3H845</accession>
<organism evidence="3 4">
    <name type="scientific">Lingula anatina</name>
    <name type="common">Brachiopod</name>
    <name type="synonym">Lingula unguis</name>
    <dbReference type="NCBI Taxonomy" id="7574"/>
    <lineage>
        <taxon>Eukaryota</taxon>
        <taxon>Metazoa</taxon>
        <taxon>Spiralia</taxon>
        <taxon>Lophotrochozoa</taxon>
        <taxon>Brachiopoda</taxon>
        <taxon>Linguliformea</taxon>
        <taxon>Lingulata</taxon>
        <taxon>Lingulida</taxon>
        <taxon>Linguloidea</taxon>
        <taxon>Lingulidae</taxon>
        <taxon>Lingula</taxon>
    </lineage>
</organism>
<dbReference type="InParanoid" id="A0A1S3H845"/>
<dbReference type="PANTHER" id="PTHR12496:SF9">
    <property type="entry name" value="METHYLTRANSFERASE-LIKE PROTEIN 25-RELATED"/>
    <property type="match status" value="1"/>
</dbReference>
<feature type="domain" description="Methyltransferase" evidence="2">
    <location>
        <begin position="353"/>
        <end position="436"/>
    </location>
</feature>
<evidence type="ECO:0000256" key="1">
    <source>
        <dbReference type="SAM" id="MobiDB-lite"/>
    </source>
</evidence>
<dbReference type="Proteomes" id="UP000085678">
    <property type="component" value="Unplaced"/>
</dbReference>
<dbReference type="OMA" id="YEEENVC"/>
<evidence type="ECO:0000313" key="4">
    <source>
        <dbReference type="RefSeq" id="XP_013382152.1"/>
    </source>
</evidence>
<protein>
    <submittedName>
        <fullName evidence="4">Methyltransferase-like protein 25</fullName>
    </submittedName>
</protein>
<evidence type="ECO:0000259" key="2">
    <source>
        <dbReference type="Pfam" id="PF13679"/>
    </source>
</evidence>
<evidence type="ECO:0000313" key="3">
    <source>
        <dbReference type="Proteomes" id="UP000085678"/>
    </source>
</evidence>
<name>A0A1S3H845_LINAN</name>
<keyword evidence="3" id="KW-1185">Reference proteome</keyword>
<feature type="region of interest" description="Disordered" evidence="1">
    <location>
        <begin position="271"/>
        <end position="313"/>
    </location>
</feature>
<dbReference type="GeneID" id="106152952"/>
<dbReference type="InterPro" id="IPR029063">
    <property type="entry name" value="SAM-dependent_MTases_sf"/>
</dbReference>
<dbReference type="PANTHER" id="PTHR12496">
    <property type="entry name" value="CGI-41 METHYLTRANSFERASE"/>
    <property type="match status" value="1"/>
</dbReference>
<dbReference type="Pfam" id="PF13679">
    <property type="entry name" value="Methyltransf_32"/>
    <property type="match status" value="2"/>
</dbReference>
<dbReference type="InterPro" id="IPR025714">
    <property type="entry name" value="Methyltranfer_dom"/>
</dbReference>
<reference evidence="4" key="1">
    <citation type="submission" date="2025-08" db="UniProtKB">
        <authorList>
            <consortium name="RefSeq"/>
        </authorList>
    </citation>
    <scope>IDENTIFICATION</scope>
    <source>
        <tissue evidence="4">Gonads</tissue>
    </source>
</reference>
<dbReference type="KEGG" id="lak:106152952"/>
<dbReference type="InterPro" id="IPR052220">
    <property type="entry name" value="METTL25"/>
</dbReference>
<dbReference type="FunCoup" id="A0A1S3H845">
    <property type="interactions" value="193"/>
</dbReference>